<dbReference type="AlphaFoldDB" id="A0A9Q0LSC1"/>
<keyword evidence="1" id="KW-0472">Membrane</keyword>
<feature type="transmembrane region" description="Helical" evidence="1">
    <location>
        <begin position="7"/>
        <end position="27"/>
    </location>
</feature>
<comment type="caution">
    <text evidence="2">The sequence shown here is derived from an EMBL/GenBank/DDBJ whole genome shotgun (WGS) entry which is preliminary data.</text>
</comment>
<organism evidence="2 3">
    <name type="scientific">Anaeramoeba ignava</name>
    <name type="common">Anaerobic marine amoeba</name>
    <dbReference type="NCBI Taxonomy" id="1746090"/>
    <lineage>
        <taxon>Eukaryota</taxon>
        <taxon>Metamonada</taxon>
        <taxon>Anaeramoebidae</taxon>
        <taxon>Anaeramoeba</taxon>
    </lineage>
</organism>
<evidence type="ECO:0000256" key="1">
    <source>
        <dbReference type="SAM" id="Phobius"/>
    </source>
</evidence>
<sequence>MLQPNLFILPIVLCFIIWTVAFFSLRITTKVRFSPLELIYIGFCYFGVLLFFWILFLNVCRYLKSHRPLIFA</sequence>
<dbReference type="EMBL" id="JAPDFW010000061">
    <property type="protein sequence ID" value="KAJ5076385.1"/>
    <property type="molecule type" value="Genomic_DNA"/>
</dbReference>
<accession>A0A9Q0LSC1</accession>
<name>A0A9Q0LSC1_ANAIG</name>
<protein>
    <submittedName>
        <fullName evidence="2">Uncharacterized protein</fullName>
    </submittedName>
</protein>
<dbReference type="Proteomes" id="UP001149090">
    <property type="component" value="Unassembled WGS sequence"/>
</dbReference>
<reference evidence="2" key="1">
    <citation type="submission" date="2022-10" db="EMBL/GenBank/DDBJ databases">
        <title>Novel sulphate-reducing endosymbionts in the free-living metamonad Anaeramoeba.</title>
        <authorList>
            <person name="Jerlstrom-Hultqvist J."/>
            <person name="Cepicka I."/>
            <person name="Gallot-Lavallee L."/>
            <person name="Salas-Leiva D."/>
            <person name="Curtis B.A."/>
            <person name="Zahonova K."/>
            <person name="Pipaliya S."/>
            <person name="Dacks J."/>
            <person name="Roger A.J."/>
        </authorList>
    </citation>
    <scope>NUCLEOTIDE SEQUENCE</scope>
    <source>
        <strain evidence="2">BMAN</strain>
    </source>
</reference>
<evidence type="ECO:0000313" key="3">
    <source>
        <dbReference type="Proteomes" id="UP001149090"/>
    </source>
</evidence>
<keyword evidence="3" id="KW-1185">Reference proteome</keyword>
<keyword evidence="1" id="KW-1133">Transmembrane helix</keyword>
<feature type="transmembrane region" description="Helical" evidence="1">
    <location>
        <begin position="39"/>
        <end position="60"/>
    </location>
</feature>
<evidence type="ECO:0000313" key="2">
    <source>
        <dbReference type="EMBL" id="KAJ5076385.1"/>
    </source>
</evidence>
<keyword evidence="1" id="KW-0812">Transmembrane</keyword>
<gene>
    <name evidence="2" type="ORF">M0811_06384</name>
</gene>
<proteinExistence type="predicted"/>